<protein>
    <recommendedName>
        <fullName evidence="8">Inositol-1-monophosphatase</fullName>
        <ecNumber evidence="8">3.1.3.25</ecNumber>
    </recommendedName>
</protein>
<evidence type="ECO:0000256" key="3">
    <source>
        <dbReference type="ARBA" id="ARBA00009759"/>
    </source>
</evidence>
<dbReference type="EMBL" id="SOAU01000001">
    <property type="protein sequence ID" value="TDT15925.1"/>
    <property type="molecule type" value="Genomic_DNA"/>
</dbReference>
<dbReference type="PRINTS" id="PR00377">
    <property type="entry name" value="IMPHPHTASES"/>
</dbReference>
<proteinExistence type="inferred from homology"/>
<evidence type="ECO:0000256" key="8">
    <source>
        <dbReference type="RuleBase" id="RU364068"/>
    </source>
</evidence>
<evidence type="ECO:0000256" key="5">
    <source>
        <dbReference type="ARBA" id="ARBA00022801"/>
    </source>
</evidence>
<feature type="binding site" evidence="7">
    <location>
        <position position="92"/>
    </location>
    <ligand>
        <name>Mg(2+)</name>
        <dbReference type="ChEBI" id="CHEBI:18420"/>
        <label>1</label>
        <note>catalytic</note>
    </ligand>
</feature>
<evidence type="ECO:0000313" key="10">
    <source>
        <dbReference type="Proteomes" id="UP000294558"/>
    </source>
</evidence>
<dbReference type="Gene3D" id="3.30.540.10">
    <property type="entry name" value="Fructose-1,6-Bisphosphatase, subunit A, domain 1"/>
    <property type="match status" value="1"/>
</dbReference>
<reference evidence="9 10" key="1">
    <citation type="submission" date="2019-03" db="EMBL/GenBank/DDBJ databases">
        <title>Sequencing the genomes of 1000 actinobacteria strains.</title>
        <authorList>
            <person name="Klenk H.-P."/>
        </authorList>
    </citation>
    <scope>NUCLEOTIDE SEQUENCE [LARGE SCALE GENOMIC DNA]</scope>
    <source>
        <strain evidence="9 10">DSM 18936</strain>
    </source>
</reference>
<dbReference type="CDD" id="cd01639">
    <property type="entry name" value="IMPase"/>
    <property type="match status" value="1"/>
</dbReference>
<dbReference type="GO" id="GO:0046872">
    <property type="term" value="F:metal ion binding"/>
    <property type="evidence" value="ECO:0007669"/>
    <property type="project" value="UniProtKB-KW"/>
</dbReference>
<dbReference type="Proteomes" id="UP000294558">
    <property type="component" value="Unassembled WGS sequence"/>
</dbReference>
<dbReference type="AlphaFoldDB" id="A0A4R7HXX4"/>
<gene>
    <name evidence="9" type="ORF">BDK89_1506</name>
</gene>
<dbReference type="Pfam" id="PF00459">
    <property type="entry name" value="Inositol_P"/>
    <property type="match status" value="1"/>
</dbReference>
<evidence type="ECO:0000256" key="6">
    <source>
        <dbReference type="ARBA" id="ARBA00022842"/>
    </source>
</evidence>
<dbReference type="PROSITE" id="PS00629">
    <property type="entry name" value="IMP_1"/>
    <property type="match status" value="1"/>
</dbReference>
<comment type="cofactor">
    <cofactor evidence="2 7 8">
        <name>Mg(2+)</name>
        <dbReference type="ChEBI" id="CHEBI:18420"/>
    </cofactor>
</comment>
<keyword evidence="6 7" id="KW-0460">Magnesium</keyword>
<keyword evidence="5 8" id="KW-0378">Hydrolase</keyword>
<sequence>MSVSDDERRELRALAERLAREAGAIALDGRRAAGSSFGGDTKSTSTDLVTEFDRAAEAHIVGELRRIRPDDAIVGEEGTDDTGTSGFAWHVDPIDGTTNYVYDHQAWSCSVAVAHGDEMIAGAVAVPPVDELFSAHLGGGATRNGVAIEASDRSDVALALVGTGFAYAADVRRVQAGIVAELIGDVRDIRRLGSAAYDLCMVACGRLDVYYERHLNSWDAAAGELIAREAGAITSDSVGGRARPDDTVAAAPQVHAAFLAVLQRAIDASPGTS</sequence>
<dbReference type="GO" id="GO:0007165">
    <property type="term" value="P:signal transduction"/>
    <property type="evidence" value="ECO:0007669"/>
    <property type="project" value="TreeGrafter"/>
</dbReference>
<comment type="caution">
    <text evidence="9">The sequence shown here is derived from an EMBL/GenBank/DDBJ whole genome shotgun (WGS) entry which is preliminary data.</text>
</comment>
<dbReference type="OrthoDB" id="9772456at2"/>
<evidence type="ECO:0000256" key="1">
    <source>
        <dbReference type="ARBA" id="ARBA00001033"/>
    </source>
</evidence>
<evidence type="ECO:0000256" key="7">
    <source>
        <dbReference type="PIRSR" id="PIRSR600760-2"/>
    </source>
</evidence>
<dbReference type="PANTHER" id="PTHR20854:SF4">
    <property type="entry name" value="INOSITOL-1-MONOPHOSPHATASE-RELATED"/>
    <property type="match status" value="1"/>
</dbReference>
<feature type="binding site" evidence="7">
    <location>
        <position position="76"/>
    </location>
    <ligand>
        <name>Mg(2+)</name>
        <dbReference type="ChEBI" id="CHEBI:18420"/>
        <label>1</label>
        <note>catalytic</note>
    </ligand>
</feature>
<name>A0A4R7HXX4_9ACTN</name>
<dbReference type="InterPro" id="IPR000760">
    <property type="entry name" value="Inositol_monophosphatase-like"/>
</dbReference>
<dbReference type="SUPFAM" id="SSF56655">
    <property type="entry name" value="Carbohydrate phosphatase"/>
    <property type="match status" value="1"/>
</dbReference>
<dbReference type="InterPro" id="IPR020550">
    <property type="entry name" value="Inositol_monophosphatase_CS"/>
</dbReference>
<feature type="binding site" evidence="7">
    <location>
        <position position="94"/>
    </location>
    <ligand>
        <name>Mg(2+)</name>
        <dbReference type="ChEBI" id="CHEBI:18420"/>
        <label>1</label>
        <note>catalytic</note>
    </ligand>
</feature>
<dbReference type="EC" id="3.1.3.25" evidence="8"/>
<dbReference type="InterPro" id="IPR033942">
    <property type="entry name" value="IMPase"/>
</dbReference>
<evidence type="ECO:0000256" key="2">
    <source>
        <dbReference type="ARBA" id="ARBA00001946"/>
    </source>
</evidence>
<dbReference type="InterPro" id="IPR020583">
    <property type="entry name" value="Inositol_monoP_metal-BS"/>
</dbReference>
<dbReference type="PROSITE" id="PS00630">
    <property type="entry name" value="IMP_2"/>
    <property type="match status" value="1"/>
</dbReference>
<dbReference type="GO" id="GO:0008934">
    <property type="term" value="F:inositol monophosphate 1-phosphatase activity"/>
    <property type="evidence" value="ECO:0007669"/>
    <property type="project" value="InterPro"/>
</dbReference>
<organism evidence="9 10">
    <name type="scientific">Ilumatobacter fluminis</name>
    <dbReference type="NCBI Taxonomy" id="467091"/>
    <lineage>
        <taxon>Bacteria</taxon>
        <taxon>Bacillati</taxon>
        <taxon>Actinomycetota</taxon>
        <taxon>Acidimicrobiia</taxon>
        <taxon>Acidimicrobiales</taxon>
        <taxon>Ilumatobacteraceae</taxon>
        <taxon>Ilumatobacter</taxon>
    </lineage>
</organism>
<dbReference type="RefSeq" id="WP_133868337.1">
    <property type="nucleotide sequence ID" value="NZ_SOAU01000001.1"/>
</dbReference>
<evidence type="ECO:0000256" key="4">
    <source>
        <dbReference type="ARBA" id="ARBA00022723"/>
    </source>
</evidence>
<accession>A0A4R7HXX4</accession>
<feature type="binding site" evidence="7">
    <location>
        <position position="95"/>
    </location>
    <ligand>
        <name>Mg(2+)</name>
        <dbReference type="ChEBI" id="CHEBI:18420"/>
        <label>1</label>
        <note>catalytic</note>
    </ligand>
</feature>
<dbReference type="GO" id="GO:0046854">
    <property type="term" value="P:phosphatidylinositol phosphate biosynthetic process"/>
    <property type="evidence" value="ECO:0007669"/>
    <property type="project" value="InterPro"/>
</dbReference>
<dbReference type="Gene3D" id="3.40.190.80">
    <property type="match status" value="1"/>
</dbReference>
<comment type="similarity">
    <text evidence="3 8">Belongs to the inositol monophosphatase superfamily.</text>
</comment>
<comment type="catalytic activity">
    <reaction evidence="1 8">
        <text>a myo-inositol phosphate + H2O = myo-inositol + phosphate</text>
        <dbReference type="Rhea" id="RHEA:24056"/>
        <dbReference type="ChEBI" id="CHEBI:15377"/>
        <dbReference type="ChEBI" id="CHEBI:17268"/>
        <dbReference type="ChEBI" id="CHEBI:43474"/>
        <dbReference type="ChEBI" id="CHEBI:84139"/>
        <dbReference type="EC" id="3.1.3.25"/>
    </reaction>
</comment>
<keyword evidence="10" id="KW-1185">Reference proteome</keyword>
<evidence type="ECO:0000313" key="9">
    <source>
        <dbReference type="EMBL" id="TDT15925.1"/>
    </source>
</evidence>
<dbReference type="GO" id="GO:0006020">
    <property type="term" value="P:inositol metabolic process"/>
    <property type="evidence" value="ECO:0007669"/>
    <property type="project" value="TreeGrafter"/>
</dbReference>
<dbReference type="PANTHER" id="PTHR20854">
    <property type="entry name" value="INOSITOL MONOPHOSPHATASE"/>
    <property type="match status" value="1"/>
</dbReference>
<keyword evidence="4 7" id="KW-0479">Metal-binding</keyword>
<feature type="binding site" evidence="7">
    <location>
        <position position="219"/>
    </location>
    <ligand>
        <name>Mg(2+)</name>
        <dbReference type="ChEBI" id="CHEBI:18420"/>
        <label>1</label>
        <note>catalytic</note>
    </ligand>
</feature>